<name>A0A1G6SXN8_9PSEU</name>
<protein>
    <submittedName>
        <fullName evidence="2">Uncharacterized protein</fullName>
    </submittedName>
</protein>
<gene>
    <name evidence="2" type="ORF">SAMN05216174_108211</name>
</gene>
<keyword evidence="3" id="KW-1185">Reference proteome</keyword>
<proteinExistence type="predicted"/>
<evidence type="ECO:0000313" key="2">
    <source>
        <dbReference type="EMBL" id="SDD21006.1"/>
    </source>
</evidence>
<dbReference type="EMBL" id="FMZZ01000008">
    <property type="protein sequence ID" value="SDD21006.1"/>
    <property type="molecule type" value="Genomic_DNA"/>
</dbReference>
<dbReference type="AlphaFoldDB" id="A0A1G6SXN8"/>
<dbReference type="Proteomes" id="UP000199501">
    <property type="component" value="Unassembled WGS sequence"/>
</dbReference>
<feature type="region of interest" description="Disordered" evidence="1">
    <location>
        <begin position="1"/>
        <end position="68"/>
    </location>
</feature>
<organism evidence="2 3">
    <name type="scientific">Actinokineospora iranica</name>
    <dbReference type="NCBI Taxonomy" id="1271860"/>
    <lineage>
        <taxon>Bacteria</taxon>
        <taxon>Bacillati</taxon>
        <taxon>Actinomycetota</taxon>
        <taxon>Actinomycetes</taxon>
        <taxon>Pseudonocardiales</taxon>
        <taxon>Pseudonocardiaceae</taxon>
        <taxon>Actinokineospora</taxon>
    </lineage>
</organism>
<accession>A0A1G6SXN8</accession>
<reference evidence="3" key="1">
    <citation type="submission" date="2016-10" db="EMBL/GenBank/DDBJ databases">
        <authorList>
            <person name="Varghese N."/>
            <person name="Submissions S."/>
        </authorList>
    </citation>
    <scope>NUCLEOTIDE SEQUENCE [LARGE SCALE GENOMIC DNA]</scope>
    <source>
        <strain evidence="3">IBRC-M 10403</strain>
    </source>
</reference>
<sequence length="97" mass="10678">MPVSAGEGGQCGHRLDDLPRLGQIEFSGPRGKDGDIREPGQLTPELPTATGYQKRESHRGQFPGSAARRLSGSHQARLSRYHWTVLARPSSKETRGW</sequence>
<evidence type="ECO:0000313" key="3">
    <source>
        <dbReference type="Proteomes" id="UP000199501"/>
    </source>
</evidence>
<evidence type="ECO:0000256" key="1">
    <source>
        <dbReference type="SAM" id="MobiDB-lite"/>
    </source>
</evidence>
<feature type="compositionally biased region" description="Gly residues" evidence="1">
    <location>
        <begin position="1"/>
        <end position="11"/>
    </location>
</feature>